<organism evidence="1">
    <name type="scientific">Anopheles atroparvus</name>
    <name type="common">European mosquito</name>
    <dbReference type="NCBI Taxonomy" id="41427"/>
    <lineage>
        <taxon>Eukaryota</taxon>
        <taxon>Metazoa</taxon>
        <taxon>Ecdysozoa</taxon>
        <taxon>Arthropoda</taxon>
        <taxon>Hexapoda</taxon>
        <taxon>Insecta</taxon>
        <taxon>Pterygota</taxon>
        <taxon>Neoptera</taxon>
        <taxon>Endopterygota</taxon>
        <taxon>Diptera</taxon>
        <taxon>Nematocera</taxon>
        <taxon>Culicoidea</taxon>
        <taxon>Culicidae</taxon>
        <taxon>Anophelinae</taxon>
        <taxon>Anopheles</taxon>
    </lineage>
</organism>
<reference evidence="1" key="1">
    <citation type="submission" date="2022-08" db="UniProtKB">
        <authorList>
            <consortium name="EnsemblMetazoa"/>
        </authorList>
    </citation>
    <scope>IDENTIFICATION</scope>
    <source>
        <strain evidence="1">EBRO</strain>
    </source>
</reference>
<dbReference type="VEuPathDB" id="VectorBase:AATE006482"/>
<accession>A0A182IVV6</accession>
<dbReference type="EnsemblMetazoa" id="AATE006482-RA">
    <property type="protein sequence ID" value="AATE006482-PA.1"/>
    <property type="gene ID" value="AATE006482"/>
</dbReference>
<dbReference type="AlphaFoldDB" id="A0A182IVV6"/>
<evidence type="ECO:0000313" key="1">
    <source>
        <dbReference type="EnsemblMetazoa" id="AATE006482-PA.1"/>
    </source>
</evidence>
<proteinExistence type="predicted"/>
<name>A0A182IVV6_ANOAO</name>
<protein>
    <submittedName>
        <fullName evidence="1">Uncharacterized protein</fullName>
    </submittedName>
</protein>
<sequence length="108" mass="11454">MFGGTGRVPVRSWLLFTLLMTSAPRQLQSTADAEDRGLHKRECTETNTHAERVMPSGSASPSKGAKIAASGCVQLQSIRFAQNVGEGRQDWKGGGKGGKSQEACLGYG</sequence>